<evidence type="ECO:0000313" key="3">
    <source>
        <dbReference type="Proteomes" id="UP000215332"/>
    </source>
</evidence>
<organism evidence="2 3">
    <name type="scientific">Cutibacterium granulosum</name>
    <dbReference type="NCBI Taxonomy" id="33011"/>
    <lineage>
        <taxon>Bacteria</taxon>
        <taxon>Bacillati</taxon>
        <taxon>Actinomycetota</taxon>
        <taxon>Actinomycetes</taxon>
        <taxon>Propionibacteriales</taxon>
        <taxon>Propionibacteriaceae</taxon>
        <taxon>Cutibacterium</taxon>
    </lineage>
</organism>
<sequence length="310" mass="33042">MSSQHSGVLRGDDFTGLAAFLGVKRPEVVVPPCWHWCVLNDPVDPKALDDRGQVRDSPLTPPPGVTRMFAGGRVHTITPLRLGLETTRTTELTRSVAKQGRHGPLRFVTLTTTWRQAGRTVLIDETDHVFMGCAPHSSPTTTPTHATSARPSPMGSDAAPNSAPADRPSPTGSGAAPSPAPSDRPAPAQHLVDPTFQAPVAHRIDVDELTLVTFSALTANPYRIHWDRRFCAQAGHDGLVIHGPLQALWMAEQAFSGVDPANLADVTFSYRLTAPATAPAVMTVEPHQVRRPDGAVTAVMEVAAGGRPNS</sequence>
<dbReference type="PANTHER" id="PTHR28152">
    <property type="entry name" value="HYDROXYACYL-THIOESTER DEHYDRATASE TYPE 2, MITOCHONDRIAL"/>
    <property type="match status" value="1"/>
</dbReference>
<dbReference type="GO" id="GO:0019171">
    <property type="term" value="F:(3R)-hydroxyacyl-[acyl-carrier-protein] dehydratase activity"/>
    <property type="evidence" value="ECO:0007669"/>
    <property type="project" value="TreeGrafter"/>
</dbReference>
<dbReference type="PANTHER" id="PTHR28152:SF1">
    <property type="entry name" value="HYDROXYACYL-THIOESTER DEHYDRATASE TYPE 2, MITOCHONDRIAL"/>
    <property type="match status" value="1"/>
</dbReference>
<dbReference type="InterPro" id="IPR029069">
    <property type="entry name" value="HotDog_dom_sf"/>
</dbReference>
<gene>
    <name evidence="2" type="ORF">SAMEA4412665_00302</name>
</gene>
<dbReference type="KEGG" id="cgrn:4412665_00302"/>
<dbReference type="InterPro" id="IPR052741">
    <property type="entry name" value="Mitochondrial_HTD2"/>
</dbReference>
<dbReference type="Gene3D" id="3.10.129.10">
    <property type="entry name" value="Hotdog Thioesterase"/>
    <property type="match status" value="2"/>
</dbReference>
<dbReference type="eggNOG" id="COG3777">
    <property type="taxonomic scope" value="Bacteria"/>
</dbReference>
<reference evidence="2 3" key="1">
    <citation type="submission" date="2017-06" db="EMBL/GenBank/DDBJ databases">
        <authorList>
            <consortium name="Pathogen Informatics"/>
        </authorList>
    </citation>
    <scope>NUCLEOTIDE SEQUENCE [LARGE SCALE GENOMIC DNA]</scope>
    <source>
        <strain evidence="2 3">NCTC11865</strain>
    </source>
</reference>
<feature type="compositionally biased region" description="Low complexity" evidence="1">
    <location>
        <begin position="168"/>
        <end position="177"/>
    </location>
</feature>
<dbReference type="AlphaFoldDB" id="A0A239W518"/>
<evidence type="ECO:0000256" key="1">
    <source>
        <dbReference type="SAM" id="MobiDB-lite"/>
    </source>
</evidence>
<feature type="region of interest" description="Disordered" evidence="1">
    <location>
        <begin position="133"/>
        <end position="190"/>
    </location>
</feature>
<dbReference type="Proteomes" id="UP000215332">
    <property type="component" value="Chromosome 1"/>
</dbReference>
<accession>A0A239W518</accession>
<dbReference type="EMBL" id="LT906441">
    <property type="protein sequence ID" value="SNV29591.1"/>
    <property type="molecule type" value="Genomic_DNA"/>
</dbReference>
<dbReference type="SUPFAM" id="SSF54637">
    <property type="entry name" value="Thioesterase/thiol ester dehydrase-isomerase"/>
    <property type="match status" value="1"/>
</dbReference>
<protein>
    <submittedName>
        <fullName evidence="2">Uncharacterized conserved protein</fullName>
    </submittedName>
</protein>
<name>A0A239W518_9ACTN</name>
<evidence type="ECO:0000313" key="2">
    <source>
        <dbReference type="EMBL" id="SNV29591.1"/>
    </source>
</evidence>
<proteinExistence type="predicted"/>
<dbReference type="RefSeq" id="WP_021103966.1">
    <property type="nucleotide sequence ID" value="NZ_LT906441.1"/>
</dbReference>
<feature type="compositionally biased region" description="Low complexity" evidence="1">
    <location>
        <begin position="134"/>
        <end position="153"/>
    </location>
</feature>